<dbReference type="EC" id="2.7.13.3" evidence="3"/>
<evidence type="ECO:0000259" key="12">
    <source>
        <dbReference type="PROSITE" id="PS50109"/>
    </source>
</evidence>
<evidence type="ECO:0000256" key="9">
    <source>
        <dbReference type="ARBA" id="ARBA00022840"/>
    </source>
</evidence>
<dbReference type="AlphaFoldDB" id="A0A4Y9S7Q0"/>
<keyword evidence="9" id="KW-0067">ATP-binding</keyword>
<dbReference type="SUPFAM" id="SSF47384">
    <property type="entry name" value="Homodimeric domain of signal transducing histidine kinase"/>
    <property type="match status" value="1"/>
</dbReference>
<dbReference type="InterPro" id="IPR003661">
    <property type="entry name" value="HisK_dim/P_dom"/>
</dbReference>
<dbReference type="InterPro" id="IPR036097">
    <property type="entry name" value="HisK_dim/P_sf"/>
</dbReference>
<gene>
    <name evidence="14" type="ORF">E4L96_18025</name>
</gene>
<keyword evidence="11" id="KW-0472">Membrane</keyword>
<feature type="region of interest" description="Disordered" evidence="10">
    <location>
        <begin position="1"/>
        <end position="22"/>
    </location>
</feature>
<evidence type="ECO:0000256" key="8">
    <source>
        <dbReference type="ARBA" id="ARBA00022777"/>
    </source>
</evidence>
<keyword evidence="5" id="KW-0597">Phosphoprotein</keyword>
<dbReference type="OrthoDB" id="9804645at2"/>
<dbReference type="InterPro" id="IPR050980">
    <property type="entry name" value="2C_sensor_his_kinase"/>
</dbReference>
<dbReference type="CDD" id="cd06225">
    <property type="entry name" value="HAMP"/>
    <property type="match status" value="1"/>
</dbReference>
<evidence type="ECO:0000256" key="11">
    <source>
        <dbReference type="SAM" id="Phobius"/>
    </source>
</evidence>
<dbReference type="PANTHER" id="PTHR44936:SF10">
    <property type="entry name" value="SENSOR PROTEIN RSTB"/>
    <property type="match status" value="1"/>
</dbReference>
<dbReference type="CDD" id="cd00082">
    <property type="entry name" value="HisKA"/>
    <property type="match status" value="1"/>
</dbReference>
<dbReference type="InterPro" id="IPR036890">
    <property type="entry name" value="HATPase_C_sf"/>
</dbReference>
<keyword evidence="15" id="KW-1185">Reference proteome</keyword>
<dbReference type="SUPFAM" id="SSF158472">
    <property type="entry name" value="HAMP domain-like"/>
    <property type="match status" value="1"/>
</dbReference>
<dbReference type="PRINTS" id="PR00344">
    <property type="entry name" value="BCTRLSENSOR"/>
</dbReference>
<keyword evidence="6" id="KW-0808">Transferase</keyword>
<dbReference type="Gene3D" id="6.10.340.10">
    <property type="match status" value="1"/>
</dbReference>
<dbReference type="Gene3D" id="1.10.287.130">
    <property type="match status" value="1"/>
</dbReference>
<evidence type="ECO:0000313" key="14">
    <source>
        <dbReference type="EMBL" id="TFW15569.1"/>
    </source>
</evidence>
<dbReference type="Gene3D" id="3.30.565.10">
    <property type="entry name" value="Histidine kinase-like ATPase, C-terminal domain"/>
    <property type="match status" value="1"/>
</dbReference>
<dbReference type="Pfam" id="PF00512">
    <property type="entry name" value="HisKA"/>
    <property type="match status" value="1"/>
</dbReference>
<dbReference type="Pfam" id="PF00672">
    <property type="entry name" value="HAMP"/>
    <property type="match status" value="1"/>
</dbReference>
<evidence type="ECO:0000313" key="15">
    <source>
        <dbReference type="Proteomes" id="UP000298438"/>
    </source>
</evidence>
<evidence type="ECO:0000256" key="7">
    <source>
        <dbReference type="ARBA" id="ARBA00022741"/>
    </source>
</evidence>
<feature type="compositionally biased region" description="Low complexity" evidence="10">
    <location>
        <begin position="1"/>
        <end position="13"/>
    </location>
</feature>
<dbReference type="InterPro" id="IPR003594">
    <property type="entry name" value="HATPase_dom"/>
</dbReference>
<dbReference type="GO" id="GO:0005886">
    <property type="term" value="C:plasma membrane"/>
    <property type="evidence" value="ECO:0007669"/>
    <property type="project" value="UniProtKB-SubCell"/>
</dbReference>
<dbReference type="SMART" id="SM00388">
    <property type="entry name" value="HisKA"/>
    <property type="match status" value="1"/>
</dbReference>
<feature type="domain" description="Histidine kinase" evidence="12">
    <location>
        <begin position="177"/>
        <end position="376"/>
    </location>
</feature>
<keyword evidence="11" id="KW-1133">Transmembrane helix</keyword>
<proteinExistence type="predicted"/>
<evidence type="ECO:0000256" key="6">
    <source>
        <dbReference type="ARBA" id="ARBA00022679"/>
    </source>
</evidence>
<dbReference type="InterPro" id="IPR005467">
    <property type="entry name" value="His_kinase_dom"/>
</dbReference>
<comment type="caution">
    <text evidence="14">The sequence shown here is derived from an EMBL/GenBank/DDBJ whole genome shotgun (WGS) entry which is preliminary data.</text>
</comment>
<reference evidence="14 15" key="1">
    <citation type="submission" date="2019-03" db="EMBL/GenBank/DDBJ databases">
        <title>Draft Genome Sequence of Massilia arenosa sp. nov., a Novel Massilia Species Isolated from a Sandy-loam Maize Soil.</title>
        <authorList>
            <person name="Raths R."/>
            <person name="Peta V."/>
            <person name="Bucking H."/>
        </authorList>
    </citation>
    <scope>NUCLEOTIDE SEQUENCE [LARGE SCALE GENOMIC DNA]</scope>
    <source>
        <strain evidence="14 15">MC02</strain>
    </source>
</reference>
<comment type="catalytic activity">
    <reaction evidence="1">
        <text>ATP + protein L-histidine = ADP + protein N-phospho-L-histidine.</text>
        <dbReference type="EC" id="2.7.13.3"/>
    </reaction>
</comment>
<dbReference type="RefSeq" id="WP_135208602.1">
    <property type="nucleotide sequence ID" value="NZ_SPVF01000227.1"/>
</dbReference>
<protein>
    <recommendedName>
        <fullName evidence="3">histidine kinase</fullName>
        <ecNumber evidence="3">2.7.13.3</ecNumber>
    </recommendedName>
</protein>
<evidence type="ECO:0000256" key="3">
    <source>
        <dbReference type="ARBA" id="ARBA00012438"/>
    </source>
</evidence>
<dbReference type="SMART" id="SM00387">
    <property type="entry name" value="HATPase_c"/>
    <property type="match status" value="1"/>
</dbReference>
<organism evidence="14 15">
    <name type="scientific">Zemynaea arenosa</name>
    <dbReference type="NCBI Taxonomy" id="2561931"/>
    <lineage>
        <taxon>Bacteria</taxon>
        <taxon>Pseudomonadati</taxon>
        <taxon>Pseudomonadota</taxon>
        <taxon>Betaproteobacteria</taxon>
        <taxon>Burkholderiales</taxon>
        <taxon>Oxalobacteraceae</taxon>
        <taxon>Telluria group</taxon>
        <taxon>Zemynaea</taxon>
    </lineage>
</organism>
<dbReference type="InterPro" id="IPR003660">
    <property type="entry name" value="HAMP_dom"/>
</dbReference>
<feature type="non-terminal residue" evidence="14">
    <location>
        <position position="1"/>
    </location>
</feature>
<dbReference type="GO" id="GO:0000155">
    <property type="term" value="F:phosphorelay sensor kinase activity"/>
    <property type="evidence" value="ECO:0007669"/>
    <property type="project" value="InterPro"/>
</dbReference>
<keyword evidence="4" id="KW-1003">Cell membrane</keyword>
<dbReference type="GO" id="GO:0005524">
    <property type="term" value="F:ATP binding"/>
    <property type="evidence" value="ECO:0007669"/>
    <property type="project" value="UniProtKB-KW"/>
</dbReference>
<dbReference type="SUPFAM" id="SSF55874">
    <property type="entry name" value="ATPase domain of HSP90 chaperone/DNA topoisomerase II/histidine kinase"/>
    <property type="match status" value="1"/>
</dbReference>
<dbReference type="InterPro" id="IPR004358">
    <property type="entry name" value="Sig_transdc_His_kin-like_C"/>
</dbReference>
<evidence type="ECO:0000259" key="13">
    <source>
        <dbReference type="PROSITE" id="PS50885"/>
    </source>
</evidence>
<evidence type="ECO:0000256" key="10">
    <source>
        <dbReference type="SAM" id="MobiDB-lite"/>
    </source>
</evidence>
<dbReference type="Proteomes" id="UP000298438">
    <property type="component" value="Unassembled WGS sequence"/>
</dbReference>
<evidence type="ECO:0000256" key="4">
    <source>
        <dbReference type="ARBA" id="ARBA00022475"/>
    </source>
</evidence>
<dbReference type="Pfam" id="PF02518">
    <property type="entry name" value="HATPase_c"/>
    <property type="match status" value="1"/>
</dbReference>
<sequence>ARTGVAAADHAGATGHGGRQRPLANRWRGRLRGELALYDANHQILAAIGRPLPPLSRLQTYSGPMINATGVYAIHLSDGRWLLVRRGPLPQQMSAAIIVLLLLTAVVVAIGAYPVVRRITGRLERLQDRVQAWGRGDLSTRVAVEGTDEVARLATSFNESAARIDALMRAQKSLLANASHELRSPLARIRMAVELVGDGAPVAIRDELKQNIAELDQLIDEVLLASRLDATPEQAGVDEAVDFSGLAAEEAARVNAHADLQTVTVRGDARLLRRLVRNLLENGQRYGGSDPLHVTLAVLDSEVQLDVCDRGPGVPEAERERIFEPFYRATGASETSGGVGLGLALVRQIAQRHHGRAVCLPREGGGTCFRVTLPRI</sequence>
<dbReference type="CDD" id="cd00075">
    <property type="entry name" value="HATPase"/>
    <property type="match status" value="1"/>
</dbReference>
<evidence type="ECO:0000256" key="2">
    <source>
        <dbReference type="ARBA" id="ARBA00004651"/>
    </source>
</evidence>
<dbReference type="SMART" id="SM00304">
    <property type="entry name" value="HAMP"/>
    <property type="match status" value="1"/>
</dbReference>
<accession>A0A4Y9S7Q0</accession>
<name>A0A4Y9S7Q0_9BURK</name>
<evidence type="ECO:0000256" key="5">
    <source>
        <dbReference type="ARBA" id="ARBA00022553"/>
    </source>
</evidence>
<dbReference type="PROSITE" id="PS50885">
    <property type="entry name" value="HAMP"/>
    <property type="match status" value="1"/>
</dbReference>
<dbReference type="PANTHER" id="PTHR44936">
    <property type="entry name" value="SENSOR PROTEIN CREC"/>
    <property type="match status" value="1"/>
</dbReference>
<keyword evidence="11" id="KW-0812">Transmembrane</keyword>
<comment type="subcellular location">
    <subcellularLocation>
        <location evidence="2">Cell membrane</location>
        <topology evidence="2">Multi-pass membrane protein</topology>
    </subcellularLocation>
</comment>
<keyword evidence="7" id="KW-0547">Nucleotide-binding</keyword>
<feature type="domain" description="HAMP" evidence="13">
    <location>
        <begin position="117"/>
        <end position="169"/>
    </location>
</feature>
<evidence type="ECO:0000256" key="1">
    <source>
        <dbReference type="ARBA" id="ARBA00000085"/>
    </source>
</evidence>
<dbReference type="PROSITE" id="PS50109">
    <property type="entry name" value="HIS_KIN"/>
    <property type="match status" value="1"/>
</dbReference>
<dbReference type="EMBL" id="SPVF01000227">
    <property type="protein sequence ID" value="TFW15569.1"/>
    <property type="molecule type" value="Genomic_DNA"/>
</dbReference>
<keyword evidence="8 14" id="KW-0418">Kinase</keyword>
<feature type="transmembrane region" description="Helical" evidence="11">
    <location>
        <begin position="93"/>
        <end position="116"/>
    </location>
</feature>